<dbReference type="AlphaFoldDB" id="A0AAE0F6T5"/>
<feature type="domain" description="Choline/carnitine acyltransferase" evidence="5">
    <location>
        <begin position="58"/>
        <end position="630"/>
    </location>
</feature>
<dbReference type="InterPro" id="IPR023213">
    <property type="entry name" value="CAT-like_dom_sf"/>
</dbReference>
<reference evidence="6 7" key="1">
    <citation type="journal article" date="2015" name="Genome Biol. Evol.">
        <title>Comparative Genomics of a Bacterivorous Green Alga Reveals Evolutionary Causalities and Consequences of Phago-Mixotrophic Mode of Nutrition.</title>
        <authorList>
            <person name="Burns J.A."/>
            <person name="Paasch A."/>
            <person name="Narechania A."/>
            <person name="Kim E."/>
        </authorList>
    </citation>
    <scope>NUCLEOTIDE SEQUENCE [LARGE SCALE GENOMIC DNA]</scope>
    <source>
        <strain evidence="6 7">PLY_AMNH</strain>
    </source>
</reference>
<dbReference type="GO" id="GO:0004095">
    <property type="term" value="F:carnitine O-palmitoyltransferase activity"/>
    <property type="evidence" value="ECO:0007669"/>
    <property type="project" value="TreeGrafter"/>
</dbReference>
<accession>A0AAE0F6T5</accession>
<dbReference type="Pfam" id="PF00755">
    <property type="entry name" value="Carn_acyltransf"/>
    <property type="match status" value="1"/>
</dbReference>
<evidence type="ECO:0000256" key="4">
    <source>
        <dbReference type="PIRSR" id="PIRSR600542-1"/>
    </source>
</evidence>
<evidence type="ECO:0000259" key="5">
    <source>
        <dbReference type="Pfam" id="PF00755"/>
    </source>
</evidence>
<name>A0AAE0F6T5_9CHLO</name>
<keyword evidence="7" id="KW-1185">Reference proteome</keyword>
<sequence length="644" mass="71215">MAVARKSAIQMFTRTSSSLLSRCSLGSLAAPARVFSSEASKYEFKDLYDNNFLGLPRLPIPPLSHTLERYVESAKPLCTSEEQTKHLVKQAKEFEKGEGARLNEALKKLDDHKGYPYSYIEKHWDDMYLGLRCCNPVYVSPFFKIVDLPGTQTERAAAFVHSFAKWTRKVLDGKLEADVVGKEATPLCSSAFSLMFSSAKIPKKDRDEIVQYKDSRTVTVVSEGNVYAIEVISEDGKLLDVAGITKQLDTIKEMSTPAEIAIPMLTAEDRDVWAGVRAKMEEDPANKASLQLADQGLLAVALDPNSFEDLSALGQSILCGPGEHRWADKQQLLAYADGKMAMNFEHSYSDGMGWGRFIHDVMCDTTGSTKYFPGAGPLPSMPIHSDAPPPKKLDFVITPEVKAAVDTAASTYKALQDDVQTYHLDFNHFGKKEMKKWKTSPDAAMQLAYQVAYYNLHSRMPGVYEACATRRFFHGRTETIRSLTPDSHRLAEAMATVTDEALNAMEEDDAEDIMDLLQLAAKTHSKVSKDSSNGMGCDRHLLAMQKIVLSEGSDMPEFYTNPLYEASKTSDLSTSNGTSTPYIDQFGFGAVAYHGYGLGYLITDNRVSVNITTFAGSDSLSSKTMGDEIEKTLLKFKKLAEIAD</sequence>
<proteinExistence type="inferred from homology"/>
<comment type="similarity">
    <text evidence="1">Belongs to the carnitine/choline acetyltransferase family.</text>
</comment>
<protein>
    <recommendedName>
        <fullName evidence="5">Choline/carnitine acyltransferase domain-containing protein</fullName>
    </recommendedName>
</protein>
<dbReference type="Gene3D" id="3.30.559.70">
    <property type="entry name" value="Choline/Carnitine o-acyltransferase, domain 2"/>
    <property type="match status" value="1"/>
</dbReference>
<evidence type="ECO:0000313" key="7">
    <source>
        <dbReference type="Proteomes" id="UP001190700"/>
    </source>
</evidence>
<dbReference type="PANTHER" id="PTHR22589">
    <property type="entry name" value="CARNITINE O-ACYLTRANSFERASE"/>
    <property type="match status" value="1"/>
</dbReference>
<dbReference type="Gene3D" id="3.30.559.10">
    <property type="entry name" value="Chloramphenicol acetyltransferase-like domain"/>
    <property type="match status" value="1"/>
</dbReference>
<keyword evidence="3" id="KW-0012">Acyltransferase</keyword>
<dbReference type="InterPro" id="IPR042231">
    <property type="entry name" value="Cho/carn_acyl_trans_2"/>
</dbReference>
<evidence type="ECO:0000256" key="1">
    <source>
        <dbReference type="ARBA" id="ARBA00005232"/>
    </source>
</evidence>
<dbReference type="InterPro" id="IPR000542">
    <property type="entry name" value="Carn_acyl_trans"/>
</dbReference>
<evidence type="ECO:0000256" key="2">
    <source>
        <dbReference type="ARBA" id="ARBA00022679"/>
    </source>
</evidence>
<dbReference type="InterPro" id="IPR039551">
    <property type="entry name" value="Cho/carn_acyl_trans"/>
</dbReference>
<evidence type="ECO:0000256" key="3">
    <source>
        <dbReference type="ARBA" id="ARBA00023315"/>
    </source>
</evidence>
<dbReference type="GO" id="GO:0006635">
    <property type="term" value="P:fatty acid beta-oxidation"/>
    <property type="evidence" value="ECO:0007669"/>
    <property type="project" value="TreeGrafter"/>
</dbReference>
<dbReference type="Proteomes" id="UP001190700">
    <property type="component" value="Unassembled WGS sequence"/>
</dbReference>
<dbReference type="EMBL" id="LGRX02024585">
    <property type="protein sequence ID" value="KAK3253883.1"/>
    <property type="molecule type" value="Genomic_DNA"/>
</dbReference>
<organism evidence="6 7">
    <name type="scientific">Cymbomonas tetramitiformis</name>
    <dbReference type="NCBI Taxonomy" id="36881"/>
    <lineage>
        <taxon>Eukaryota</taxon>
        <taxon>Viridiplantae</taxon>
        <taxon>Chlorophyta</taxon>
        <taxon>Pyramimonadophyceae</taxon>
        <taxon>Pyramimonadales</taxon>
        <taxon>Pyramimonadaceae</taxon>
        <taxon>Cymbomonas</taxon>
    </lineage>
</organism>
<comment type="caution">
    <text evidence="6">The sequence shown here is derived from an EMBL/GenBank/DDBJ whole genome shotgun (WGS) entry which is preliminary data.</text>
</comment>
<dbReference type="PANTHER" id="PTHR22589:SF16">
    <property type="entry name" value="CARNITINE O-PALMITOYLTRANSFERASE 2, MITOCHONDRIAL"/>
    <property type="match status" value="1"/>
</dbReference>
<gene>
    <name evidence="6" type="ORF">CYMTET_36882</name>
</gene>
<keyword evidence="2" id="KW-0808">Transferase</keyword>
<feature type="active site" description="Proton acceptor" evidence="4">
    <location>
        <position position="346"/>
    </location>
</feature>
<evidence type="ECO:0000313" key="6">
    <source>
        <dbReference type="EMBL" id="KAK3253883.1"/>
    </source>
</evidence>
<dbReference type="GO" id="GO:0005739">
    <property type="term" value="C:mitochondrion"/>
    <property type="evidence" value="ECO:0007669"/>
    <property type="project" value="TreeGrafter"/>
</dbReference>
<dbReference type="SUPFAM" id="SSF52777">
    <property type="entry name" value="CoA-dependent acyltransferases"/>
    <property type="match status" value="2"/>
</dbReference>